<dbReference type="Gene3D" id="3.30.710.10">
    <property type="entry name" value="Potassium Channel Kv1.1, Chain A"/>
    <property type="match status" value="1"/>
</dbReference>
<dbReference type="AlphaFoldDB" id="A0A9P6PN30"/>
<feature type="region of interest" description="Disordered" evidence="1">
    <location>
        <begin position="344"/>
        <end position="370"/>
    </location>
</feature>
<dbReference type="InterPro" id="IPR051481">
    <property type="entry name" value="BTB-POZ/Galectin-3-binding"/>
</dbReference>
<name>A0A9P6PN30_9FUNG</name>
<accession>A0A9P6PN30</accession>
<dbReference type="Pfam" id="PF00651">
    <property type="entry name" value="BTB"/>
    <property type="match status" value="1"/>
</dbReference>
<dbReference type="OrthoDB" id="2372300at2759"/>
<protein>
    <recommendedName>
        <fullName evidence="2">BTB domain-containing protein</fullName>
    </recommendedName>
</protein>
<dbReference type="Pfam" id="PF07707">
    <property type="entry name" value="BACK"/>
    <property type="match status" value="1"/>
</dbReference>
<evidence type="ECO:0000313" key="3">
    <source>
        <dbReference type="EMBL" id="KAG0250410.1"/>
    </source>
</evidence>
<dbReference type="Gene3D" id="1.25.40.420">
    <property type="match status" value="1"/>
</dbReference>
<dbReference type="PANTHER" id="PTHR24410:SF23">
    <property type="entry name" value="BTB DOMAIN-CONTAINING PROTEIN-RELATED"/>
    <property type="match status" value="1"/>
</dbReference>
<dbReference type="PROSITE" id="PS50097">
    <property type="entry name" value="BTB"/>
    <property type="match status" value="1"/>
</dbReference>
<organism evidence="3 4">
    <name type="scientific">Actinomortierella ambigua</name>
    <dbReference type="NCBI Taxonomy" id="1343610"/>
    <lineage>
        <taxon>Eukaryota</taxon>
        <taxon>Fungi</taxon>
        <taxon>Fungi incertae sedis</taxon>
        <taxon>Mucoromycota</taxon>
        <taxon>Mortierellomycotina</taxon>
        <taxon>Mortierellomycetes</taxon>
        <taxon>Mortierellales</taxon>
        <taxon>Mortierellaceae</taxon>
        <taxon>Actinomortierella</taxon>
    </lineage>
</organism>
<evidence type="ECO:0000256" key="1">
    <source>
        <dbReference type="SAM" id="MobiDB-lite"/>
    </source>
</evidence>
<dbReference type="SMART" id="SM00225">
    <property type="entry name" value="BTB"/>
    <property type="match status" value="1"/>
</dbReference>
<dbReference type="SUPFAM" id="SSF54695">
    <property type="entry name" value="POZ domain"/>
    <property type="match status" value="1"/>
</dbReference>
<reference evidence="3" key="1">
    <citation type="journal article" date="2020" name="Fungal Divers.">
        <title>Resolving the Mortierellaceae phylogeny through synthesis of multi-gene phylogenetics and phylogenomics.</title>
        <authorList>
            <person name="Vandepol N."/>
            <person name="Liber J."/>
            <person name="Desiro A."/>
            <person name="Na H."/>
            <person name="Kennedy M."/>
            <person name="Barry K."/>
            <person name="Grigoriev I.V."/>
            <person name="Miller A.N."/>
            <person name="O'Donnell K."/>
            <person name="Stajich J.E."/>
            <person name="Bonito G."/>
        </authorList>
    </citation>
    <scope>NUCLEOTIDE SEQUENCE</scope>
    <source>
        <strain evidence="3">BC1065</strain>
    </source>
</reference>
<feature type="compositionally biased region" description="Basic and acidic residues" evidence="1">
    <location>
        <begin position="350"/>
        <end position="370"/>
    </location>
</feature>
<sequence length="403" mass="44445">MSFFARLSENLRELSLSSENADATFLVGPGEAVRYAHSLILNARSTFFNRLLTPTPKESKARLIRLPSIDPEIFDLVIDYIYAGQCTFTTETLPKLAAAAHELELHELKTGCEEYACKNLTDENASTMLSTADENAMLLLRASSLDYICRHARAVLSSEAILTLDQDLFTEVVASDKLAIDELEVWRAVVRWALAQCHLNFHYPGILRFPDFPGRLAVVPVYEEYDKIVSPPPPTGASLGKEDSLIYMSVADHTSLCNSVAPMLSYIRFPLISVDNFCRLIEGTGLLPCEASLKIYRHHAISSDITGCRLPLPYRATPPTAAVDKTTGSVTTGKNIFFWGPKAHSAPEATKSEPEAAKSEREAAKSKPDAIKSEGIVPWWAHQERTKSTVVGSSTCLQHPCRS</sequence>
<evidence type="ECO:0000313" key="4">
    <source>
        <dbReference type="Proteomes" id="UP000807716"/>
    </source>
</evidence>
<feature type="domain" description="BTB" evidence="2">
    <location>
        <begin position="21"/>
        <end position="90"/>
    </location>
</feature>
<dbReference type="SMART" id="SM00875">
    <property type="entry name" value="BACK"/>
    <property type="match status" value="1"/>
</dbReference>
<dbReference type="EMBL" id="JAAAJB010000863">
    <property type="protein sequence ID" value="KAG0250410.1"/>
    <property type="molecule type" value="Genomic_DNA"/>
</dbReference>
<proteinExistence type="predicted"/>
<dbReference type="InterPro" id="IPR000210">
    <property type="entry name" value="BTB/POZ_dom"/>
</dbReference>
<dbReference type="InterPro" id="IPR011705">
    <property type="entry name" value="BACK"/>
</dbReference>
<keyword evidence="4" id="KW-1185">Reference proteome</keyword>
<dbReference type="InterPro" id="IPR011333">
    <property type="entry name" value="SKP1/BTB/POZ_sf"/>
</dbReference>
<dbReference type="PANTHER" id="PTHR24410">
    <property type="entry name" value="HL07962P-RELATED"/>
    <property type="match status" value="1"/>
</dbReference>
<comment type="caution">
    <text evidence="3">The sequence shown here is derived from an EMBL/GenBank/DDBJ whole genome shotgun (WGS) entry which is preliminary data.</text>
</comment>
<dbReference type="Proteomes" id="UP000807716">
    <property type="component" value="Unassembled WGS sequence"/>
</dbReference>
<evidence type="ECO:0000259" key="2">
    <source>
        <dbReference type="PROSITE" id="PS50097"/>
    </source>
</evidence>
<gene>
    <name evidence="3" type="ORF">DFQ27_009417</name>
</gene>